<dbReference type="GeneID" id="84649806"/>
<comment type="similarity">
    <text evidence="2 8">Belongs to the dihydrofolate reductase family.</text>
</comment>
<sequence length="165" mass="19089">MINIVVAKASNNVIGAKNDLIWHLPNDLKHFKSLTSGHPIIMGRKTFESLGRPLPNRTNIVVTRDQNWNAEGIEITSSLVKAIETAKKIDEDVYIIGGGNIYKQAMEFTDVLYITEVHHEFDGDTYFPEIDSEEWEEVDREDFKKDEKHPYAYSFVTYRRIEKNN</sequence>
<dbReference type="FunFam" id="3.40.430.10:FF:000001">
    <property type="entry name" value="Dihydrofolate reductase"/>
    <property type="match status" value="1"/>
</dbReference>
<dbReference type="Pfam" id="PF00186">
    <property type="entry name" value="DHFR_1"/>
    <property type="match status" value="1"/>
</dbReference>
<dbReference type="GO" id="GO:0005829">
    <property type="term" value="C:cytosol"/>
    <property type="evidence" value="ECO:0007669"/>
    <property type="project" value="TreeGrafter"/>
</dbReference>
<gene>
    <name evidence="10" type="primary">dfrA</name>
    <name evidence="10" type="ORF">EB1_08900</name>
</gene>
<keyword evidence="5 8" id="KW-0521">NADP</keyword>
<keyword evidence="11" id="KW-1185">Reference proteome</keyword>
<keyword evidence="6 8" id="KW-0560">Oxidoreductase</keyword>
<dbReference type="GO" id="GO:0046655">
    <property type="term" value="P:folic acid metabolic process"/>
    <property type="evidence" value="ECO:0007669"/>
    <property type="project" value="TreeGrafter"/>
</dbReference>
<evidence type="ECO:0000313" key="10">
    <source>
        <dbReference type="EMBL" id="GEM51100.1"/>
    </source>
</evidence>
<evidence type="ECO:0000256" key="4">
    <source>
        <dbReference type="ARBA" id="ARBA00022563"/>
    </source>
</evidence>
<dbReference type="STRING" id="1218108.GCA_000382425_01623"/>
<comment type="catalytic activity">
    <reaction evidence="8">
        <text>(6S)-5,6,7,8-tetrahydrofolate + NADP(+) = 7,8-dihydrofolate + NADPH + H(+)</text>
        <dbReference type="Rhea" id="RHEA:15009"/>
        <dbReference type="ChEBI" id="CHEBI:15378"/>
        <dbReference type="ChEBI" id="CHEBI:57451"/>
        <dbReference type="ChEBI" id="CHEBI:57453"/>
        <dbReference type="ChEBI" id="CHEBI:57783"/>
        <dbReference type="ChEBI" id="CHEBI:58349"/>
        <dbReference type="EC" id="1.5.1.3"/>
    </reaction>
</comment>
<dbReference type="SUPFAM" id="SSF53597">
    <property type="entry name" value="Dihydrofolate reductase-like"/>
    <property type="match status" value="1"/>
</dbReference>
<name>A0A511NE59_9FLAO</name>
<evidence type="ECO:0000313" key="11">
    <source>
        <dbReference type="Proteomes" id="UP000321245"/>
    </source>
</evidence>
<dbReference type="UniPathway" id="UPA00077">
    <property type="reaction ID" value="UER00158"/>
</dbReference>
<evidence type="ECO:0000256" key="6">
    <source>
        <dbReference type="ARBA" id="ARBA00023002"/>
    </source>
</evidence>
<dbReference type="OrthoDB" id="9804315at2"/>
<evidence type="ECO:0000256" key="5">
    <source>
        <dbReference type="ARBA" id="ARBA00022857"/>
    </source>
</evidence>
<dbReference type="EC" id="1.5.1.3" evidence="3 8"/>
<dbReference type="PRINTS" id="PR00070">
    <property type="entry name" value="DHFR"/>
</dbReference>
<feature type="domain" description="DHFR" evidence="9">
    <location>
        <begin position="1"/>
        <end position="160"/>
    </location>
</feature>
<protein>
    <recommendedName>
        <fullName evidence="3 8">Dihydrofolate reductase</fullName>
        <ecNumber evidence="3 8">1.5.1.3</ecNumber>
    </recommendedName>
</protein>
<dbReference type="GO" id="GO:0004146">
    <property type="term" value="F:dihydrofolate reductase activity"/>
    <property type="evidence" value="ECO:0007669"/>
    <property type="project" value="UniProtKB-EC"/>
</dbReference>
<evidence type="ECO:0000256" key="8">
    <source>
        <dbReference type="PIRNR" id="PIRNR000194"/>
    </source>
</evidence>
<evidence type="ECO:0000256" key="7">
    <source>
        <dbReference type="ARBA" id="ARBA00025067"/>
    </source>
</evidence>
<proteinExistence type="inferred from homology"/>
<dbReference type="InterPro" id="IPR012259">
    <property type="entry name" value="DHFR"/>
</dbReference>
<dbReference type="Gene3D" id="3.40.430.10">
    <property type="entry name" value="Dihydrofolate Reductase, subunit A"/>
    <property type="match status" value="1"/>
</dbReference>
<dbReference type="PIRSF" id="PIRSF000194">
    <property type="entry name" value="DHFR"/>
    <property type="match status" value="1"/>
</dbReference>
<evidence type="ECO:0000256" key="1">
    <source>
        <dbReference type="ARBA" id="ARBA00004903"/>
    </source>
</evidence>
<dbReference type="PANTHER" id="PTHR48069:SF3">
    <property type="entry name" value="DIHYDROFOLATE REDUCTASE"/>
    <property type="match status" value="1"/>
</dbReference>
<reference evidence="10 11" key="1">
    <citation type="submission" date="2019-07" db="EMBL/GenBank/DDBJ databases">
        <title>Whole genome shotgun sequence of Empedobacter brevis NBRC 14943.</title>
        <authorList>
            <person name="Hosoyama A."/>
            <person name="Uohara A."/>
            <person name="Ohji S."/>
            <person name="Ichikawa N."/>
        </authorList>
    </citation>
    <scope>NUCLEOTIDE SEQUENCE [LARGE SCALE GENOMIC DNA]</scope>
    <source>
        <strain evidence="10 11">NBRC 14943</strain>
    </source>
</reference>
<evidence type="ECO:0000256" key="2">
    <source>
        <dbReference type="ARBA" id="ARBA00009539"/>
    </source>
</evidence>
<dbReference type="PROSITE" id="PS51330">
    <property type="entry name" value="DHFR_2"/>
    <property type="match status" value="1"/>
</dbReference>
<evidence type="ECO:0000259" key="9">
    <source>
        <dbReference type="PROSITE" id="PS51330"/>
    </source>
</evidence>
<comment type="pathway">
    <text evidence="1 8">Cofactor biosynthesis; tetrahydrofolate biosynthesis; 5,6,7,8-tetrahydrofolate from 7,8-dihydrofolate: step 1/1.</text>
</comment>
<dbReference type="GO" id="GO:0046452">
    <property type="term" value="P:dihydrofolate metabolic process"/>
    <property type="evidence" value="ECO:0007669"/>
    <property type="project" value="TreeGrafter"/>
</dbReference>
<dbReference type="GO" id="GO:0046654">
    <property type="term" value="P:tetrahydrofolate biosynthetic process"/>
    <property type="evidence" value="ECO:0007669"/>
    <property type="project" value="UniProtKB-UniPathway"/>
</dbReference>
<dbReference type="EMBL" id="BJXC01000004">
    <property type="protein sequence ID" value="GEM51100.1"/>
    <property type="molecule type" value="Genomic_DNA"/>
</dbReference>
<dbReference type="RefSeq" id="WP_019975117.1">
    <property type="nucleotide sequence ID" value="NZ_BJXC01000004.1"/>
</dbReference>
<comment type="caution">
    <text evidence="10">The sequence shown here is derived from an EMBL/GenBank/DDBJ whole genome shotgun (WGS) entry which is preliminary data.</text>
</comment>
<organism evidence="10 11">
    <name type="scientific">Empedobacter brevis NBRC 14943 = ATCC 43319</name>
    <dbReference type="NCBI Taxonomy" id="1218108"/>
    <lineage>
        <taxon>Bacteria</taxon>
        <taxon>Pseudomonadati</taxon>
        <taxon>Bacteroidota</taxon>
        <taxon>Flavobacteriia</taxon>
        <taxon>Flavobacteriales</taxon>
        <taxon>Weeksellaceae</taxon>
        <taxon>Empedobacter</taxon>
    </lineage>
</organism>
<dbReference type="Proteomes" id="UP000321245">
    <property type="component" value="Unassembled WGS sequence"/>
</dbReference>
<dbReference type="GO" id="GO:0070401">
    <property type="term" value="F:NADP+ binding"/>
    <property type="evidence" value="ECO:0007669"/>
    <property type="project" value="UniProtKB-ARBA"/>
</dbReference>
<dbReference type="PANTHER" id="PTHR48069">
    <property type="entry name" value="DIHYDROFOLATE REDUCTASE"/>
    <property type="match status" value="1"/>
</dbReference>
<dbReference type="InterPro" id="IPR001796">
    <property type="entry name" value="DHFR_dom"/>
</dbReference>
<dbReference type="CDD" id="cd00209">
    <property type="entry name" value="DHFR"/>
    <property type="match status" value="1"/>
</dbReference>
<evidence type="ECO:0000256" key="3">
    <source>
        <dbReference type="ARBA" id="ARBA00012856"/>
    </source>
</evidence>
<dbReference type="AlphaFoldDB" id="A0A511NE59"/>
<comment type="function">
    <text evidence="7 8">Key enzyme in folate metabolism. Catalyzes an essential reaction for de novo glycine and purine synthesis, and for DNA precursor synthesis.</text>
</comment>
<keyword evidence="4 8" id="KW-0554">One-carbon metabolism</keyword>
<dbReference type="InterPro" id="IPR024072">
    <property type="entry name" value="DHFR-like_dom_sf"/>
</dbReference>
<accession>A0A511NE59</accession>
<dbReference type="GO" id="GO:0006730">
    <property type="term" value="P:one-carbon metabolic process"/>
    <property type="evidence" value="ECO:0007669"/>
    <property type="project" value="UniProtKB-KW"/>
</dbReference>